<gene>
    <name evidence="1" type="ORF">FCALED_LOCUS3476</name>
</gene>
<name>A0A9N9EVX3_9GLOM</name>
<evidence type="ECO:0000313" key="2">
    <source>
        <dbReference type="Proteomes" id="UP000789570"/>
    </source>
</evidence>
<comment type="caution">
    <text evidence="1">The sequence shown here is derived from an EMBL/GenBank/DDBJ whole genome shotgun (WGS) entry which is preliminary data.</text>
</comment>
<evidence type="ECO:0000313" key="1">
    <source>
        <dbReference type="EMBL" id="CAG8496345.1"/>
    </source>
</evidence>
<dbReference type="Proteomes" id="UP000789570">
    <property type="component" value="Unassembled WGS sequence"/>
</dbReference>
<keyword evidence="2" id="KW-1185">Reference proteome</keyword>
<sequence>MKRNVSVQVYDDEEYTILNFELIALFMGRIGINHILGASRHVIT</sequence>
<protein>
    <submittedName>
        <fullName evidence="1">16579_t:CDS:1</fullName>
    </submittedName>
</protein>
<reference evidence="1" key="1">
    <citation type="submission" date="2021-06" db="EMBL/GenBank/DDBJ databases">
        <authorList>
            <person name="Kallberg Y."/>
            <person name="Tangrot J."/>
            <person name="Rosling A."/>
        </authorList>
    </citation>
    <scope>NUCLEOTIDE SEQUENCE</scope>
    <source>
        <strain evidence="1">UK204</strain>
    </source>
</reference>
<dbReference type="AlphaFoldDB" id="A0A9N9EVX3"/>
<organism evidence="1 2">
    <name type="scientific">Funneliformis caledonium</name>
    <dbReference type="NCBI Taxonomy" id="1117310"/>
    <lineage>
        <taxon>Eukaryota</taxon>
        <taxon>Fungi</taxon>
        <taxon>Fungi incertae sedis</taxon>
        <taxon>Mucoromycota</taxon>
        <taxon>Glomeromycotina</taxon>
        <taxon>Glomeromycetes</taxon>
        <taxon>Glomerales</taxon>
        <taxon>Glomeraceae</taxon>
        <taxon>Funneliformis</taxon>
    </lineage>
</organism>
<dbReference type="EMBL" id="CAJVPQ010000612">
    <property type="protein sequence ID" value="CAG8496345.1"/>
    <property type="molecule type" value="Genomic_DNA"/>
</dbReference>
<accession>A0A9N9EVX3</accession>
<proteinExistence type="predicted"/>